<dbReference type="Proteomes" id="UP000221405">
    <property type="component" value="Segment"/>
</dbReference>
<evidence type="ECO:0000313" key="1">
    <source>
        <dbReference type="EMBL" id="ARM66199.1"/>
    </source>
</evidence>
<sequence length="49" mass="5442">MKMKTSHEILATLVFFIILFAMKMIVGFEYAVLFGLAVAIVKVIKHGNG</sequence>
<reference evidence="1 2" key="1">
    <citation type="journal article" date="2017" name="Viruses">
        <title>Phage Biodiversity in Artisanal Cheese Wheys Reflects the Complexity of the Fermentation Process.</title>
        <authorList>
            <person name="Mahony J."/>
            <person name="Moscarelli A."/>
            <person name="Kelleher P."/>
            <person name="Lugli G.A."/>
            <person name="Ventura M."/>
            <person name="Settanni L."/>
            <person name="van Sinderen D."/>
        </authorList>
    </citation>
    <scope>NUCLEOTIDE SEQUENCE [LARGE SCALE GENOMIC DNA]</scope>
</reference>
<gene>
    <name evidence="1" type="ORF">AM1_072</name>
</gene>
<dbReference type="EMBL" id="KY554768">
    <property type="protein sequence ID" value="ARM66199.1"/>
    <property type="molecule type" value="Genomic_DNA"/>
</dbReference>
<name>A0A1W6JIZ4_9CAUD</name>
<proteinExistence type="predicted"/>
<accession>A0A1W6JIZ4</accession>
<organism evidence="1 2">
    <name type="scientific">Lactococcus phage AM1</name>
    <dbReference type="NCBI Taxonomy" id="1965467"/>
    <lineage>
        <taxon>Viruses</taxon>
        <taxon>Duplodnaviria</taxon>
        <taxon>Heunggongvirae</taxon>
        <taxon>Uroviricota</taxon>
        <taxon>Caudoviricetes</taxon>
        <taxon>Audreyjarvisvirus</taxon>
        <taxon>Audreyjarvisvirus AM1</taxon>
    </lineage>
</organism>
<evidence type="ECO:0000313" key="2">
    <source>
        <dbReference type="Proteomes" id="UP000221405"/>
    </source>
</evidence>
<keyword evidence="2" id="KW-1185">Reference proteome</keyword>
<protein>
    <submittedName>
        <fullName evidence="1">Uncharacterized protein</fullName>
    </submittedName>
</protein>